<evidence type="ECO:0000256" key="9">
    <source>
        <dbReference type="SAM" id="Phobius"/>
    </source>
</evidence>
<feature type="transmembrane region" description="Helical" evidence="9">
    <location>
        <begin position="372"/>
        <end position="393"/>
    </location>
</feature>
<evidence type="ECO:0000256" key="5">
    <source>
        <dbReference type="ARBA" id="ARBA00022989"/>
    </source>
</evidence>
<evidence type="ECO:0000313" key="10">
    <source>
        <dbReference type="EMBL" id="KAJ5085166.1"/>
    </source>
</evidence>
<feature type="transmembrane region" description="Helical" evidence="9">
    <location>
        <begin position="347"/>
        <end position="366"/>
    </location>
</feature>
<feature type="transmembrane region" description="Helical" evidence="9">
    <location>
        <begin position="139"/>
        <end position="158"/>
    </location>
</feature>
<dbReference type="AlphaFoldDB" id="A0A9W9ENY8"/>
<evidence type="ECO:0000256" key="3">
    <source>
        <dbReference type="ARBA" id="ARBA00022475"/>
    </source>
</evidence>
<feature type="region of interest" description="Disordered" evidence="8">
    <location>
        <begin position="475"/>
        <end position="502"/>
    </location>
</feature>
<dbReference type="Proteomes" id="UP001149074">
    <property type="component" value="Unassembled WGS sequence"/>
</dbReference>
<reference evidence="10" key="1">
    <citation type="submission" date="2022-11" db="EMBL/GenBank/DDBJ databases">
        <authorList>
            <person name="Petersen C."/>
        </authorList>
    </citation>
    <scope>NUCLEOTIDE SEQUENCE</scope>
    <source>
        <strain evidence="10">IBT 30761</strain>
    </source>
</reference>
<dbReference type="OrthoDB" id="1368at2759"/>
<keyword evidence="2" id="KW-0813">Transport</keyword>
<dbReference type="PANTHER" id="PTHR33281:SF19">
    <property type="entry name" value="VOLTAGE-DEPENDENT ANION CHANNEL-FORMING PROTEIN YNEE"/>
    <property type="match status" value="1"/>
</dbReference>
<keyword evidence="11" id="KW-1185">Reference proteome</keyword>
<protein>
    <submittedName>
        <fullName evidence="10">Uncharacterized protein</fullName>
    </submittedName>
</protein>
<evidence type="ECO:0000313" key="11">
    <source>
        <dbReference type="Proteomes" id="UP001149074"/>
    </source>
</evidence>
<organism evidence="10 11">
    <name type="scientific">Penicillium argentinense</name>
    <dbReference type="NCBI Taxonomy" id="1131581"/>
    <lineage>
        <taxon>Eukaryota</taxon>
        <taxon>Fungi</taxon>
        <taxon>Dikarya</taxon>
        <taxon>Ascomycota</taxon>
        <taxon>Pezizomycotina</taxon>
        <taxon>Eurotiomycetes</taxon>
        <taxon>Eurotiomycetidae</taxon>
        <taxon>Eurotiales</taxon>
        <taxon>Aspergillaceae</taxon>
        <taxon>Penicillium</taxon>
    </lineage>
</organism>
<dbReference type="GO" id="GO:0005886">
    <property type="term" value="C:plasma membrane"/>
    <property type="evidence" value="ECO:0007669"/>
    <property type="project" value="UniProtKB-SubCell"/>
</dbReference>
<dbReference type="Pfam" id="PF25539">
    <property type="entry name" value="Bestrophin_2"/>
    <property type="match status" value="1"/>
</dbReference>
<evidence type="ECO:0000256" key="1">
    <source>
        <dbReference type="ARBA" id="ARBA00004651"/>
    </source>
</evidence>
<keyword evidence="3" id="KW-1003">Cell membrane</keyword>
<reference evidence="10" key="2">
    <citation type="journal article" date="2023" name="IMA Fungus">
        <title>Comparative genomic study of the Penicillium genus elucidates a diverse pangenome and 15 lateral gene transfer events.</title>
        <authorList>
            <person name="Petersen C."/>
            <person name="Sorensen T."/>
            <person name="Nielsen M.R."/>
            <person name="Sondergaard T.E."/>
            <person name="Sorensen J.L."/>
            <person name="Fitzpatrick D.A."/>
            <person name="Frisvad J.C."/>
            <person name="Nielsen K.L."/>
        </authorList>
    </citation>
    <scope>NUCLEOTIDE SEQUENCE</scope>
    <source>
        <strain evidence="10">IBT 30761</strain>
    </source>
</reference>
<evidence type="ECO:0000256" key="2">
    <source>
        <dbReference type="ARBA" id="ARBA00022448"/>
    </source>
</evidence>
<keyword evidence="6" id="KW-0406">Ion transport</keyword>
<proteinExistence type="predicted"/>
<dbReference type="EMBL" id="JAPQKI010000010">
    <property type="protein sequence ID" value="KAJ5085166.1"/>
    <property type="molecule type" value="Genomic_DNA"/>
</dbReference>
<evidence type="ECO:0000256" key="7">
    <source>
        <dbReference type="ARBA" id="ARBA00023136"/>
    </source>
</evidence>
<dbReference type="InterPro" id="IPR044669">
    <property type="entry name" value="YneE/VCCN1/2-like"/>
</dbReference>
<dbReference type="PANTHER" id="PTHR33281">
    <property type="entry name" value="UPF0187 PROTEIN YNEE"/>
    <property type="match status" value="1"/>
</dbReference>
<feature type="compositionally biased region" description="Basic and acidic residues" evidence="8">
    <location>
        <begin position="25"/>
        <end position="34"/>
    </location>
</feature>
<feature type="transmembrane region" description="Helical" evidence="9">
    <location>
        <begin position="107"/>
        <end position="127"/>
    </location>
</feature>
<dbReference type="RefSeq" id="XP_056469844.1">
    <property type="nucleotide sequence ID" value="XM_056622428.1"/>
</dbReference>
<gene>
    <name evidence="10" type="ORF">N7532_009937</name>
</gene>
<dbReference type="GO" id="GO:0005254">
    <property type="term" value="F:chloride channel activity"/>
    <property type="evidence" value="ECO:0007669"/>
    <property type="project" value="InterPro"/>
</dbReference>
<feature type="region of interest" description="Disordered" evidence="8">
    <location>
        <begin position="1"/>
        <end position="54"/>
    </location>
</feature>
<evidence type="ECO:0000256" key="8">
    <source>
        <dbReference type="SAM" id="MobiDB-lite"/>
    </source>
</evidence>
<keyword evidence="4 9" id="KW-0812">Transmembrane</keyword>
<evidence type="ECO:0000256" key="6">
    <source>
        <dbReference type="ARBA" id="ARBA00023065"/>
    </source>
</evidence>
<dbReference type="GeneID" id="81361407"/>
<comment type="subcellular location">
    <subcellularLocation>
        <location evidence="1">Cell membrane</location>
        <topology evidence="1">Multi-pass membrane protein</topology>
    </subcellularLocation>
</comment>
<sequence length="502" mass="55885">MSEAGDSTPAGCGRSVPTRIPAPTEAHHLDDYDRLTPPFTDSKEGGSMGRASRRPSFMDHLADSRESQFHVQDRTELQRYFHGPRNMTQHSKWPIVMRVKGSIMPQMIIPLLIVGGWSTLITCMSHFCHNPCLGDAIVGINNILLTVLGFVVGLSLSFRGSTAYERWADGRKYWALLVQTSRNLARVIWVHIDEREEEGNVDLLRKLSALNLILAFAVALKHKLRFEPDVAYGDLAGLIGHLDTFALDAHDRNILNPQSKTPWKSVGEYLSLSFAKSNPRKLIKQSKKPLGHLPVEILVHLSAYIDSCVKNGTLSLAQFQGQAMTLISSLNEILAGTERVLDTPLPAAYSIAIAQISWIYVMLLPFQLYNFLHWTTIPASMVAAYIIIGLLTIGSEIENPFGQDVNDLPLTTYCRQIAKELDIITASPSPDVEDFMTRPENLVLFPLSQDGYPIWKDRNRKDIHAALRAKFVSSPSKNPAVAGSNASTRSMSISRRRTMESV</sequence>
<comment type="caution">
    <text evidence="10">The sequence shown here is derived from an EMBL/GenBank/DDBJ whole genome shotgun (WGS) entry which is preliminary data.</text>
</comment>
<name>A0A9W9ENY8_9EURO</name>
<keyword evidence="7 9" id="KW-0472">Membrane</keyword>
<accession>A0A9W9ENY8</accession>
<evidence type="ECO:0000256" key="4">
    <source>
        <dbReference type="ARBA" id="ARBA00022692"/>
    </source>
</evidence>
<keyword evidence="5 9" id="KW-1133">Transmembrane helix</keyword>